<evidence type="ECO:0000313" key="1">
    <source>
        <dbReference type="EMBL" id="KAJ6728545.1"/>
    </source>
</evidence>
<reference evidence="1" key="1">
    <citation type="submission" date="2022-11" db="EMBL/GenBank/DDBJ databases">
        <authorList>
            <person name="Hyden B.L."/>
            <person name="Feng K."/>
            <person name="Yates T."/>
            <person name="Jawdy S."/>
            <person name="Smart L.B."/>
            <person name="Muchero W."/>
        </authorList>
    </citation>
    <scope>NUCLEOTIDE SEQUENCE</scope>
    <source>
        <tissue evidence="1">Shoot tip</tissue>
    </source>
</reference>
<dbReference type="AlphaFoldDB" id="A0A9Q0UEK7"/>
<keyword evidence="2" id="KW-1185">Reference proteome</keyword>
<dbReference type="Proteomes" id="UP001151752">
    <property type="component" value="Chromosome 11"/>
</dbReference>
<sequence>MASRRQRHQPIHDIGFYTYPPTVLDDELYGVTDETSVDVPSSLNLEIARDNIFYLRPYIDSHLRDFSTVASSSSVPSLRLEANQTTYTNITDPSSSNNLSHLTLDHQVEAHQNVVPSMIDGHYNSTGQSTYQKKRKRELLRHYWPFVITYFVI</sequence>
<evidence type="ECO:0000313" key="2">
    <source>
        <dbReference type="Proteomes" id="UP001151752"/>
    </source>
</evidence>
<gene>
    <name evidence="1" type="ORF">OIU74_006575</name>
</gene>
<name>A0A9Q0UEK7_9ROSI</name>
<reference evidence="1" key="2">
    <citation type="journal article" date="2023" name="Int. J. Mol. Sci.">
        <title>De Novo Assembly and Annotation of 11 Diverse Shrub Willow (Salix) Genomes Reveals Novel Gene Organization in Sex-Linked Regions.</title>
        <authorList>
            <person name="Hyden B."/>
            <person name="Feng K."/>
            <person name="Yates T.B."/>
            <person name="Jawdy S."/>
            <person name="Cereghino C."/>
            <person name="Smart L.B."/>
            <person name="Muchero W."/>
        </authorList>
    </citation>
    <scope>NUCLEOTIDE SEQUENCE</scope>
    <source>
        <tissue evidence="1">Shoot tip</tissue>
    </source>
</reference>
<accession>A0A9Q0UEK7</accession>
<protein>
    <submittedName>
        <fullName evidence="1">Uncharacterized protein</fullName>
    </submittedName>
</protein>
<organism evidence="1 2">
    <name type="scientific">Salix koriyanagi</name>
    <dbReference type="NCBI Taxonomy" id="2511006"/>
    <lineage>
        <taxon>Eukaryota</taxon>
        <taxon>Viridiplantae</taxon>
        <taxon>Streptophyta</taxon>
        <taxon>Embryophyta</taxon>
        <taxon>Tracheophyta</taxon>
        <taxon>Spermatophyta</taxon>
        <taxon>Magnoliopsida</taxon>
        <taxon>eudicotyledons</taxon>
        <taxon>Gunneridae</taxon>
        <taxon>Pentapetalae</taxon>
        <taxon>rosids</taxon>
        <taxon>fabids</taxon>
        <taxon>Malpighiales</taxon>
        <taxon>Salicaceae</taxon>
        <taxon>Saliceae</taxon>
        <taxon>Salix</taxon>
    </lineage>
</organism>
<comment type="caution">
    <text evidence="1">The sequence shown here is derived from an EMBL/GenBank/DDBJ whole genome shotgun (WGS) entry which is preliminary data.</text>
</comment>
<proteinExistence type="predicted"/>
<dbReference type="EMBL" id="JAPFFM010000012">
    <property type="protein sequence ID" value="KAJ6728545.1"/>
    <property type="molecule type" value="Genomic_DNA"/>
</dbReference>